<dbReference type="Proteomes" id="UP000001472">
    <property type="component" value="Chromosome"/>
</dbReference>
<evidence type="ECO:0008006" key="3">
    <source>
        <dbReference type="Google" id="ProtNLM"/>
    </source>
</evidence>
<organism evidence="1 2">
    <name type="scientific">Mycobacterium bovis (strain BCG / Pasteur 1173P2)</name>
    <dbReference type="NCBI Taxonomy" id="410289"/>
    <lineage>
        <taxon>Bacteria</taxon>
        <taxon>Bacillati</taxon>
        <taxon>Actinomycetota</taxon>
        <taxon>Actinomycetes</taxon>
        <taxon>Mycobacteriales</taxon>
        <taxon>Mycobacteriaceae</taxon>
        <taxon>Mycobacterium</taxon>
        <taxon>Mycobacterium tuberculosis complex</taxon>
    </lineage>
</organism>
<sequence>MADVPLDAQERLELCDLLEELGPAVATLIEGWTAHDLAAHIVLRERDLVAGLCIVLPGPFQRFAERRRARLAQSKDFTWLVARIRSGPPMGFFRIGWVRTLANLNEFFVHHEDVRRASGRGPRSLTPEMDAALWRNVRRGSHFLSRRLHGCGLEIEWVGTGKRVRVRSGEPTARLTGPPGELLLYVFGRRAVARVEVSGPLEAIAAVHRTHFGM</sequence>
<dbReference type="GeneID" id="45425901"/>
<dbReference type="NCBIfam" id="TIGR03085">
    <property type="entry name" value="TIGR03085 family metal-binding protein"/>
    <property type="match status" value="1"/>
</dbReference>
<dbReference type="InterPro" id="IPR034660">
    <property type="entry name" value="DinB/YfiT-like"/>
</dbReference>
<dbReference type="HOGENOM" id="CLU_1287934_0_0_11"/>
<dbReference type="KEGG" id="mbb:BCG_1968c"/>
<dbReference type="EMBL" id="AM408590">
    <property type="protein sequence ID" value="CAL71955.1"/>
    <property type="molecule type" value="Genomic_DNA"/>
</dbReference>
<proteinExistence type="predicted"/>
<dbReference type="NCBIfam" id="TIGR03083">
    <property type="entry name" value="maleylpyruvate isomerase family mycothiol-dependent enzyme"/>
    <property type="match status" value="1"/>
</dbReference>
<dbReference type="SUPFAM" id="SSF109854">
    <property type="entry name" value="DinB/YfiT-like putative metalloenzymes"/>
    <property type="match status" value="1"/>
</dbReference>
<accession>A0A0H3M7B0</accession>
<dbReference type="InterPro" id="IPR017519">
    <property type="entry name" value="CHP03085"/>
</dbReference>
<evidence type="ECO:0000313" key="1">
    <source>
        <dbReference type="EMBL" id="CAL71955.1"/>
    </source>
</evidence>
<gene>
    <name evidence="1" type="ordered locus">BCG_1968c</name>
</gene>
<protein>
    <recommendedName>
        <fullName evidence="3">TIGR03085 family protein</fullName>
    </recommendedName>
</protein>
<evidence type="ECO:0000313" key="2">
    <source>
        <dbReference type="Proteomes" id="UP000001472"/>
    </source>
</evidence>
<dbReference type="RefSeq" id="WP_003409689.1">
    <property type="nucleotide sequence ID" value="NC_008769.1"/>
</dbReference>
<name>A0A0H3M7B0_MYCBP</name>
<reference evidence="1 2" key="1">
    <citation type="journal article" date="2007" name="Proc. Natl. Acad. Sci. U.S.A.">
        <title>Genome plasticity of BCG and impact on vaccine efficacy.</title>
        <authorList>
            <person name="Brosch R."/>
            <person name="Gordon S.V."/>
            <person name="Garnier T."/>
            <person name="Eiglmeier K."/>
            <person name="Frigui W."/>
            <person name="Valenti P."/>
            <person name="Dos Santos S."/>
            <person name="Duthoy S."/>
            <person name="Lacroix C."/>
            <person name="Garcia-Pelayo C."/>
            <person name="Inwald J.K."/>
            <person name="Golby P."/>
            <person name="Garcia J.N."/>
            <person name="Hewinson R.G."/>
            <person name="Behr M.A."/>
            <person name="Quail M.A."/>
            <person name="Churcher C."/>
            <person name="Barrell B.G."/>
            <person name="Parkhill J."/>
            <person name="Cole S.T."/>
        </authorList>
    </citation>
    <scope>NUCLEOTIDE SEQUENCE [LARGE SCALE GENOMIC DNA]</scope>
    <source>
        <strain evidence="2">BCG / Pasteur 1173P2</strain>
    </source>
</reference>
<dbReference type="InterPro" id="IPR017517">
    <property type="entry name" value="Maleyloyr_isom"/>
</dbReference>
<dbReference type="AlphaFoldDB" id="A0A0H3M7B0"/>